<feature type="compositionally biased region" description="Low complexity" evidence="1">
    <location>
        <begin position="167"/>
        <end position="192"/>
    </location>
</feature>
<keyword evidence="4" id="KW-1185">Reference proteome</keyword>
<keyword evidence="2" id="KW-0732">Signal</keyword>
<dbReference type="Proteomes" id="UP000799772">
    <property type="component" value="Unassembled WGS sequence"/>
</dbReference>
<proteinExistence type="predicted"/>
<comment type="caution">
    <text evidence="3">The sequence shown here is derived from an EMBL/GenBank/DDBJ whole genome shotgun (WGS) entry which is preliminary data.</text>
</comment>
<feature type="chain" id="PRO_5040499088" evidence="2">
    <location>
        <begin position="18"/>
        <end position="221"/>
    </location>
</feature>
<organism evidence="3 4">
    <name type="scientific">Rhizodiscina lignyota</name>
    <dbReference type="NCBI Taxonomy" id="1504668"/>
    <lineage>
        <taxon>Eukaryota</taxon>
        <taxon>Fungi</taxon>
        <taxon>Dikarya</taxon>
        <taxon>Ascomycota</taxon>
        <taxon>Pezizomycotina</taxon>
        <taxon>Dothideomycetes</taxon>
        <taxon>Pleosporomycetidae</taxon>
        <taxon>Aulographales</taxon>
        <taxon>Rhizodiscinaceae</taxon>
        <taxon>Rhizodiscina</taxon>
    </lineage>
</organism>
<dbReference type="EMBL" id="ML978131">
    <property type="protein sequence ID" value="KAF2095685.1"/>
    <property type="molecule type" value="Genomic_DNA"/>
</dbReference>
<gene>
    <name evidence="3" type="ORF">NA57DRAFT_59671</name>
</gene>
<accession>A0A9P4IAH0</accession>
<sequence>MKAFLSLLPLFLACTVADSVCDYSTATDITNVAGNLIKFSTDITDKVREANLEAQARGDDFLCPSGQVCMNNDGILSCVDPVTGDWTSPGGSKGNGFNNVMTLSDGVVTTITEGLYASAVEMGTSLRDIASSVTDALSGESTTVLALSTLTGDDLATPTALFLTSGGRTTTVETSSTTTTTTASHTRSHTQTHQPEETGDGDMLKVGWVMGAAAMALHGLV</sequence>
<evidence type="ECO:0000256" key="2">
    <source>
        <dbReference type="SAM" id="SignalP"/>
    </source>
</evidence>
<evidence type="ECO:0000313" key="3">
    <source>
        <dbReference type="EMBL" id="KAF2095685.1"/>
    </source>
</evidence>
<name>A0A9P4IAH0_9PEZI</name>
<feature type="region of interest" description="Disordered" evidence="1">
    <location>
        <begin position="167"/>
        <end position="202"/>
    </location>
</feature>
<dbReference type="AlphaFoldDB" id="A0A9P4IAH0"/>
<evidence type="ECO:0000256" key="1">
    <source>
        <dbReference type="SAM" id="MobiDB-lite"/>
    </source>
</evidence>
<reference evidence="3" key="1">
    <citation type="journal article" date="2020" name="Stud. Mycol.">
        <title>101 Dothideomycetes genomes: a test case for predicting lifestyles and emergence of pathogens.</title>
        <authorList>
            <person name="Haridas S."/>
            <person name="Albert R."/>
            <person name="Binder M."/>
            <person name="Bloem J."/>
            <person name="Labutti K."/>
            <person name="Salamov A."/>
            <person name="Andreopoulos B."/>
            <person name="Baker S."/>
            <person name="Barry K."/>
            <person name="Bills G."/>
            <person name="Bluhm B."/>
            <person name="Cannon C."/>
            <person name="Castanera R."/>
            <person name="Culley D."/>
            <person name="Daum C."/>
            <person name="Ezra D."/>
            <person name="Gonzalez J."/>
            <person name="Henrissat B."/>
            <person name="Kuo A."/>
            <person name="Liang C."/>
            <person name="Lipzen A."/>
            <person name="Lutzoni F."/>
            <person name="Magnuson J."/>
            <person name="Mondo S."/>
            <person name="Nolan M."/>
            <person name="Ohm R."/>
            <person name="Pangilinan J."/>
            <person name="Park H.-J."/>
            <person name="Ramirez L."/>
            <person name="Alfaro M."/>
            <person name="Sun H."/>
            <person name="Tritt A."/>
            <person name="Yoshinaga Y."/>
            <person name="Zwiers L.-H."/>
            <person name="Turgeon B."/>
            <person name="Goodwin S."/>
            <person name="Spatafora J."/>
            <person name="Crous P."/>
            <person name="Grigoriev I."/>
        </authorList>
    </citation>
    <scope>NUCLEOTIDE SEQUENCE</scope>
    <source>
        <strain evidence="3">CBS 133067</strain>
    </source>
</reference>
<protein>
    <submittedName>
        <fullName evidence="3">Uncharacterized protein</fullName>
    </submittedName>
</protein>
<feature type="signal peptide" evidence="2">
    <location>
        <begin position="1"/>
        <end position="17"/>
    </location>
</feature>
<evidence type="ECO:0000313" key="4">
    <source>
        <dbReference type="Proteomes" id="UP000799772"/>
    </source>
</evidence>